<gene>
    <name evidence="1" type="ORF">RMAR00112_LOCUS13864</name>
</gene>
<organism evidence="1">
    <name type="scientific">Rhodosorus marinus</name>
    <dbReference type="NCBI Taxonomy" id="101924"/>
    <lineage>
        <taxon>Eukaryota</taxon>
        <taxon>Rhodophyta</taxon>
        <taxon>Stylonematophyceae</taxon>
        <taxon>Stylonematales</taxon>
        <taxon>Stylonemataceae</taxon>
        <taxon>Rhodosorus</taxon>
    </lineage>
</organism>
<proteinExistence type="predicted"/>
<name>A0A7S2ZNH3_9RHOD</name>
<accession>A0A7S2ZNH3</accession>
<protein>
    <submittedName>
        <fullName evidence="1">Uncharacterized protein</fullName>
    </submittedName>
</protein>
<evidence type="ECO:0000313" key="1">
    <source>
        <dbReference type="EMBL" id="CAE0045888.1"/>
    </source>
</evidence>
<sequence>MFPAEAEFSRWTHHSARLNWRNTDEPIVWSAFSETSLRLSLSLLIVLSSFPMTTQLKRKETPDPSSGDGLMEAMVEEMLDSEYLIQDDFDEIAAEQGRGDPPDKGSDSDLCFGCSQNLDAVCWQPADVF</sequence>
<reference evidence="1" key="1">
    <citation type="submission" date="2021-01" db="EMBL/GenBank/DDBJ databases">
        <authorList>
            <person name="Corre E."/>
            <person name="Pelletier E."/>
            <person name="Niang G."/>
            <person name="Scheremetjew M."/>
            <person name="Finn R."/>
            <person name="Kale V."/>
            <person name="Holt S."/>
            <person name="Cochrane G."/>
            <person name="Meng A."/>
            <person name="Brown T."/>
            <person name="Cohen L."/>
        </authorList>
    </citation>
    <scope>NUCLEOTIDE SEQUENCE</scope>
    <source>
        <strain evidence="1">CCMP 769</strain>
    </source>
</reference>
<dbReference type="EMBL" id="HBHW01017976">
    <property type="protein sequence ID" value="CAE0045888.1"/>
    <property type="molecule type" value="Transcribed_RNA"/>
</dbReference>
<dbReference type="AlphaFoldDB" id="A0A7S2ZNH3"/>